<keyword evidence="2" id="KW-1185">Reference proteome</keyword>
<sequence>MSESSGHARELRQQSSVLTLPDEVLLVATSPPKQSGKLSPASVEEAH</sequence>
<accession>A0ABX8WXJ4</accession>
<evidence type="ECO:0000313" key="1">
    <source>
        <dbReference type="EMBL" id="QYX31109.1"/>
    </source>
</evidence>
<dbReference type="RefSeq" id="WP_220609199.1">
    <property type="nucleotide sequence ID" value="NZ_CP080598.1"/>
</dbReference>
<proteinExistence type="predicted"/>
<gene>
    <name evidence="1" type="ORF">K2F26_20025</name>
</gene>
<reference evidence="1 2" key="1">
    <citation type="journal article" date="2022" name="J. Am. Chem. Soc.">
        <title>Biosynthesis of Guanitoxin Enables Global Environmental Detection in Freshwater Cyanobacteria.</title>
        <authorList>
            <person name="Lima S.T."/>
            <person name="Fallon T.R."/>
            <person name="Cordoza J.L."/>
            <person name="Chekan J.R."/>
            <person name="Delbaje E."/>
            <person name="Hopiavuori A.R."/>
            <person name="Alvarenga D.O."/>
            <person name="Wood S.M."/>
            <person name="Luhavaya H."/>
            <person name="Baumgartner J.T."/>
            <person name="Dorr F.A."/>
            <person name="Etchegaray A."/>
            <person name="Pinto E."/>
            <person name="McKinnie S.M.K."/>
            <person name="Fiore M.F."/>
            <person name="Moore B.S."/>
        </authorList>
    </citation>
    <scope>NUCLEOTIDE SEQUENCE [LARGE SCALE GENOMIC DNA]</scope>
    <source>
        <strain evidence="1 2">ITEP-024</strain>
    </source>
</reference>
<evidence type="ECO:0000313" key="2">
    <source>
        <dbReference type="Proteomes" id="UP000826540"/>
    </source>
</evidence>
<dbReference type="EMBL" id="CP080598">
    <property type="protein sequence ID" value="QYX31109.1"/>
    <property type="molecule type" value="Genomic_DNA"/>
</dbReference>
<organism evidence="1 2">
    <name type="scientific">Sphaerospermopsis torques-reginae ITEP-024</name>
    <dbReference type="NCBI Taxonomy" id="984208"/>
    <lineage>
        <taxon>Bacteria</taxon>
        <taxon>Bacillati</taxon>
        <taxon>Cyanobacteriota</taxon>
        <taxon>Cyanophyceae</taxon>
        <taxon>Nostocales</taxon>
        <taxon>Aphanizomenonaceae</taxon>
        <taxon>Sphaerospermopsis</taxon>
        <taxon>Sphaerospermopsis torques-reginae</taxon>
    </lineage>
</organism>
<protein>
    <submittedName>
        <fullName evidence="1">Uncharacterized protein</fullName>
    </submittedName>
</protein>
<name>A0ABX8WXJ4_9CYAN</name>
<dbReference type="Proteomes" id="UP000826540">
    <property type="component" value="Chromosome"/>
</dbReference>